<evidence type="ECO:0000313" key="3">
    <source>
        <dbReference type="Proteomes" id="UP001244207"/>
    </source>
</evidence>
<dbReference type="RefSeq" id="XP_060368479.1">
    <property type="nucleotide sequence ID" value="XM_060501191.1"/>
</dbReference>
<sequence length="210" mass="23663">MHDTPTPSMQTIQRVHMLCAHSNRYVYVPEDHCALKPKRRKKNGETSEEDLRNTHLYLDVRTRSTGLVSELILSYGVAKLESDQKVHVTARQKTILKNEGFSARLLTDLTCSTLICVAPRSNEGADLKVNDAFPARPRCKYLFSVVFRPQTQPRRKYYVPRPPPSSPSNPSCASLSVSSHKGILQPPLTSTGRRGGRKTLRRTVLPTVQR</sequence>
<accession>A0AAD8UWM2</accession>
<evidence type="ECO:0000256" key="1">
    <source>
        <dbReference type="SAM" id="MobiDB-lite"/>
    </source>
</evidence>
<dbReference type="EMBL" id="JAHMHS010000017">
    <property type="protein sequence ID" value="KAK1728424.1"/>
    <property type="molecule type" value="Genomic_DNA"/>
</dbReference>
<feature type="region of interest" description="Disordered" evidence="1">
    <location>
        <begin position="154"/>
        <end position="199"/>
    </location>
</feature>
<proteinExistence type="predicted"/>
<protein>
    <submittedName>
        <fullName evidence="2">Uncharacterized protein</fullName>
    </submittedName>
</protein>
<evidence type="ECO:0000313" key="2">
    <source>
        <dbReference type="EMBL" id="KAK1728424.1"/>
    </source>
</evidence>
<dbReference type="AlphaFoldDB" id="A0AAD8UWM2"/>
<dbReference type="Proteomes" id="UP001244207">
    <property type="component" value="Unassembled WGS sequence"/>
</dbReference>
<name>A0AAD8UWM2_GLOAC</name>
<keyword evidence="3" id="KW-1185">Reference proteome</keyword>
<comment type="caution">
    <text evidence="2">The sequence shown here is derived from an EMBL/GenBank/DDBJ whole genome shotgun (WGS) entry which is preliminary data.</text>
</comment>
<organism evidence="2 3">
    <name type="scientific">Glomerella acutata</name>
    <name type="common">Colletotrichum acutatum</name>
    <dbReference type="NCBI Taxonomy" id="27357"/>
    <lineage>
        <taxon>Eukaryota</taxon>
        <taxon>Fungi</taxon>
        <taxon>Dikarya</taxon>
        <taxon>Ascomycota</taxon>
        <taxon>Pezizomycotina</taxon>
        <taxon>Sordariomycetes</taxon>
        <taxon>Hypocreomycetidae</taxon>
        <taxon>Glomerellales</taxon>
        <taxon>Glomerellaceae</taxon>
        <taxon>Colletotrichum</taxon>
        <taxon>Colletotrichum acutatum species complex</taxon>
    </lineage>
</organism>
<reference evidence="2" key="1">
    <citation type="submission" date="2021-12" db="EMBL/GenBank/DDBJ databases">
        <title>Comparative genomics, transcriptomics and evolutionary studies reveal genomic signatures of adaptation to plant cell wall in hemibiotrophic fungi.</title>
        <authorList>
            <consortium name="DOE Joint Genome Institute"/>
            <person name="Baroncelli R."/>
            <person name="Diaz J.F."/>
            <person name="Benocci T."/>
            <person name="Peng M."/>
            <person name="Battaglia E."/>
            <person name="Haridas S."/>
            <person name="Andreopoulos W."/>
            <person name="Labutti K."/>
            <person name="Pangilinan J."/>
            <person name="Floch G.L."/>
            <person name="Makela M.R."/>
            <person name="Henrissat B."/>
            <person name="Grigoriev I.V."/>
            <person name="Crouch J.A."/>
            <person name="De Vries R.P."/>
            <person name="Sukno S.A."/>
            <person name="Thon M.R."/>
        </authorList>
    </citation>
    <scope>NUCLEOTIDE SEQUENCE</scope>
    <source>
        <strain evidence="2">CBS 112980</strain>
    </source>
</reference>
<dbReference type="GeneID" id="85385090"/>
<gene>
    <name evidence="2" type="ORF">BDZ83DRAFT_127235</name>
</gene>
<feature type="compositionally biased region" description="Low complexity" evidence="1">
    <location>
        <begin position="168"/>
        <end position="179"/>
    </location>
</feature>